<gene>
    <name evidence="3" type="ORF">N657DRAFT_582606</name>
</gene>
<dbReference type="InterPro" id="IPR025676">
    <property type="entry name" value="Clr5_dom"/>
</dbReference>
<dbReference type="Pfam" id="PF24764">
    <property type="entry name" value="rva_4"/>
    <property type="match status" value="1"/>
</dbReference>
<dbReference type="InterPro" id="IPR012337">
    <property type="entry name" value="RNaseH-like_sf"/>
</dbReference>
<evidence type="ECO:0000259" key="1">
    <source>
        <dbReference type="Pfam" id="PF14420"/>
    </source>
</evidence>
<dbReference type="PANTHER" id="PTHR46791">
    <property type="entry name" value="EXPRESSED PROTEIN"/>
    <property type="match status" value="1"/>
</dbReference>
<feature type="domain" description="Clr5" evidence="1">
    <location>
        <begin position="8"/>
        <end position="56"/>
    </location>
</feature>
<evidence type="ECO:0008006" key="5">
    <source>
        <dbReference type="Google" id="ProtNLM"/>
    </source>
</evidence>
<dbReference type="InterPro" id="IPR058913">
    <property type="entry name" value="Integrase_dom_put"/>
</dbReference>
<feature type="domain" description="Integrase core" evidence="2">
    <location>
        <begin position="192"/>
        <end position="371"/>
    </location>
</feature>
<sequence length="506" mass="59793">MPRPPRLNWEQHRPQITSLYQSGATSQAITSYLLDETGVSITPTHLRRLLQSWGVPRQRPRTEVTPDLKERIEALFFQHALTDAEIVKALEQEGTKISSRKVQEIRWEIGLYRRHNAEQLATAMAEVREFFEGERTTTNIVRHMGYRSLYVHMRQRFFNIPRDSLRAVYAEFHEDAIAHRRARAERKRSGWTVPGPNYIWSVDGYLYCKLEYFGIEIYAGIDAYSRYITWFYIGVSARTARNVFAQYIAVLSSYGFMPLALRSDHGVETTLHAGTQYLLASEMEFADCFIYGDGTKNVKIERWWGELCQGRSMFWRNFFSRLQDEGLFSRTRIEDRVALLYWYMPRIRYEFIDFVKLWNSHRIRKQRNRTHVVSGKPYCLWSFSKATDYRVPVPPETLAELQRIVDWDKVDLDEYLPPRTMDTCNNIVASWGELPSTVSEDQPYLEQYIRLRDQLRDYNRAQTEPRLSLVEHPVGGLDHIRSFFDEQRIDLDRVNQVEREEIGTDF</sequence>
<name>A0AAN6TQU6_9PEZI</name>
<evidence type="ECO:0000259" key="2">
    <source>
        <dbReference type="Pfam" id="PF24764"/>
    </source>
</evidence>
<dbReference type="RefSeq" id="XP_062642768.1">
    <property type="nucleotide sequence ID" value="XM_062789624.1"/>
</dbReference>
<reference evidence="3" key="1">
    <citation type="journal article" date="2023" name="Mol. Phylogenet. Evol.">
        <title>Genome-scale phylogeny and comparative genomics of the fungal order Sordariales.</title>
        <authorList>
            <person name="Hensen N."/>
            <person name="Bonometti L."/>
            <person name="Westerberg I."/>
            <person name="Brannstrom I.O."/>
            <person name="Guillou S."/>
            <person name="Cros-Aarteil S."/>
            <person name="Calhoun S."/>
            <person name="Haridas S."/>
            <person name="Kuo A."/>
            <person name="Mondo S."/>
            <person name="Pangilinan J."/>
            <person name="Riley R."/>
            <person name="LaButti K."/>
            <person name="Andreopoulos B."/>
            <person name="Lipzen A."/>
            <person name="Chen C."/>
            <person name="Yan M."/>
            <person name="Daum C."/>
            <person name="Ng V."/>
            <person name="Clum A."/>
            <person name="Steindorff A."/>
            <person name="Ohm R.A."/>
            <person name="Martin F."/>
            <person name="Silar P."/>
            <person name="Natvig D.O."/>
            <person name="Lalanne C."/>
            <person name="Gautier V."/>
            <person name="Ament-Velasquez S.L."/>
            <person name="Kruys A."/>
            <person name="Hutchinson M.I."/>
            <person name="Powell A.J."/>
            <person name="Barry K."/>
            <person name="Miller A.N."/>
            <person name="Grigoriev I.V."/>
            <person name="Debuchy R."/>
            <person name="Gladieux P."/>
            <person name="Hiltunen Thoren M."/>
            <person name="Johannesson H."/>
        </authorList>
    </citation>
    <scope>NUCLEOTIDE SEQUENCE</scope>
    <source>
        <strain evidence="3">CBS 731.68</strain>
    </source>
</reference>
<dbReference type="Proteomes" id="UP001302602">
    <property type="component" value="Unassembled WGS sequence"/>
</dbReference>
<comment type="caution">
    <text evidence="3">The sequence shown here is derived from an EMBL/GenBank/DDBJ whole genome shotgun (WGS) entry which is preliminary data.</text>
</comment>
<proteinExistence type="predicted"/>
<accession>A0AAN6TQU6</accession>
<dbReference type="AlphaFoldDB" id="A0AAN6TQU6"/>
<reference evidence="3" key="2">
    <citation type="submission" date="2023-05" db="EMBL/GenBank/DDBJ databases">
        <authorList>
            <consortium name="Lawrence Berkeley National Laboratory"/>
            <person name="Steindorff A."/>
            <person name="Hensen N."/>
            <person name="Bonometti L."/>
            <person name="Westerberg I."/>
            <person name="Brannstrom I.O."/>
            <person name="Guillou S."/>
            <person name="Cros-Aarteil S."/>
            <person name="Calhoun S."/>
            <person name="Haridas S."/>
            <person name="Kuo A."/>
            <person name="Mondo S."/>
            <person name="Pangilinan J."/>
            <person name="Riley R."/>
            <person name="Labutti K."/>
            <person name="Andreopoulos B."/>
            <person name="Lipzen A."/>
            <person name="Chen C."/>
            <person name="Yanf M."/>
            <person name="Daum C."/>
            <person name="Ng V."/>
            <person name="Clum A."/>
            <person name="Ohm R."/>
            <person name="Martin F."/>
            <person name="Silar P."/>
            <person name="Natvig D."/>
            <person name="Lalanne C."/>
            <person name="Gautier V."/>
            <person name="Ament-Velasquez S.L."/>
            <person name="Kruys A."/>
            <person name="Hutchinson M.I."/>
            <person name="Powell A.J."/>
            <person name="Barry K."/>
            <person name="Miller A.N."/>
            <person name="Grigoriev I.V."/>
            <person name="Debuchy R."/>
            <person name="Gladieux P."/>
            <person name="Thoren M.H."/>
            <person name="Johannesson H."/>
        </authorList>
    </citation>
    <scope>NUCLEOTIDE SEQUENCE</scope>
    <source>
        <strain evidence="3">CBS 731.68</strain>
    </source>
</reference>
<keyword evidence="4" id="KW-1185">Reference proteome</keyword>
<dbReference type="PANTHER" id="PTHR46791:SF5">
    <property type="entry name" value="CLR5 DOMAIN-CONTAINING PROTEIN-RELATED"/>
    <property type="match status" value="1"/>
</dbReference>
<dbReference type="GeneID" id="87826394"/>
<evidence type="ECO:0000313" key="3">
    <source>
        <dbReference type="EMBL" id="KAK4118995.1"/>
    </source>
</evidence>
<dbReference type="EMBL" id="MU853255">
    <property type="protein sequence ID" value="KAK4118995.1"/>
    <property type="molecule type" value="Genomic_DNA"/>
</dbReference>
<dbReference type="Pfam" id="PF14420">
    <property type="entry name" value="Clr5"/>
    <property type="match status" value="1"/>
</dbReference>
<evidence type="ECO:0000313" key="4">
    <source>
        <dbReference type="Proteomes" id="UP001302602"/>
    </source>
</evidence>
<protein>
    <recommendedName>
        <fullName evidence="5">Integrase catalytic domain-containing protein</fullName>
    </recommendedName>
</protein>
<dbReference type="SUPFAM" id="SSF53098">
    <property type="entry name" value="Ribonuclease H-like"/>
    <property type="match status" value="1"/>
</dbReference>
<organism evidence="3 4">
    <name type="scientific">Parathielavia appendiculata</name>
    <dbReference type="NCBI Taxonomy" id="2587402"/>
    <lineage>
        <taxon>Eukaryota</taxon>
        <taxon>Fungi</taxon>
        <taxon>Dikarya</taxon>
        <taxon>Ascomycota</taxon>
        <taxon>Pezizomycotina</taxon>
        <taxon>Sordariomycetes</taxon>
        <taxon>Sordariomycetidae</taxon>
        <taxon>Sordariales</taxon>
        <taxon>Chaetomiaceae</taxon>
        <taxon>Parathielavia</taxon>
    </lineage>
</organism>